<dbReference type="PROSITE" id="PS00059">
    <property type="entry name" value="ADH_ZINC"/>
    <property type="match status" value="1"/>
</dbReference>
<dbReference type="InterPro" id="IPR013154">
    <property type="entry name" value="ADH-like_N"/>
</dbReference>
<evidence type="ECO:0000256" key="3">
    <source>
        <dbReference type="ARBA" id="ARBA00022723"/>
    </source>
</evidence>
<evidence type="ECO:0000313" key="7">
    <source>
        <dbReference type="EMBL" id="SVB36284.1"/>
    </source>
</evidence>
<dbReference type="Pfam" id="PF08240">
    <property type="entry name" value="ADH_N"/>
    <property type="match status" value="1"/>
</dbReference>
<reference evidence="7" key="1">
    <citation type="submission" date="2018-05" db="EMBL/GenBank/DDBJ databases">
        <authorList>
            <person name="Lanie J.A."/>
            <person name="Ng W.-L."/>
            <person name="Kazmierczak K.M."/>
            <person name="Andrzejewski T.M."/>
            <person name="Davidsen T.M."/>
            <person name="Wayne K.J."/>
            <person name="Tettelin H."/>
            <person name="Glass J.I."/>
            <person name="Rusch D."/>
            <person name="Podicherti R."/>
            <person name="Tsui H.-C.T."/>
            <person name="Winkler M.E."/>
        </authorList>
    </citation>
    <scope>NUCLEOTIDE SEQUENCE</scope>
</reference>
<dbReference type="InterPro" id="IPR002328">
    <property type="entry name" value="ADH_Zn_CS"/>
</dbReference>
<protein>
    <recommendedName>
        <fullName evidence="6">Alcohol dehydrogenase-like N-terminal domain-containing protein</fullName>
    </recommendedName>
</protein>
<comment type="similarity">
    <text evidence="2">Belongs to the zinc-containing alcohol dehydrogenase family.</text>
</comment>
<evidence type="ECO:0000256" key="1">
    <source>
        <dbReference type="ARBA" id="ARBA00001947"/>
    </source>
</evidence>
<evidence type="ECO:0000256" key="2">
    <source>
        <dbReference type="ARBA" id="ARBA00008072"/>
    </source>
</evidence>
<feature type="domain" description="Alcohol dehydrogenase-like N-terminal" evidence="6">
    <location>
        <begin position="25"/>
        <end position="84"/>
    </location>
</feature>
<comment type="cofactor">
    <cofactor evidence="1">
        <name>Zn(2+)</name>
        <dbReference type="ChEBI" id="CHEBI:29105"/>
    </cofactor>
</comment>
<evidence type="ECO:0000259" key="6">
    <source>
        <dbReference type="Pfam" id="PF08240"/>
    </source>
</evidence>
<dbReference type="PANTHER" id="PTHR43161">
    <property type="entry name" value="SORBITOL DEHYDROGENASE"/>
    <property type="match status" value="1"/>
</dbReference>
<evidence type="ECO:0000256" key="4">
    <source>
        <dbReference type="ARBA" id="ARBA00022833"/>
    </source>
</evidence>
<dbReference type="SUPFAM" id="SSF50129">
    <property type="entry name" value="GroES-like"/>
    <property type="match status" value="1"/>
</dbReference>
<proteinExistence type="inferred from homology"/>
<dbReference type="GO" id="GO:0006062">
    <property type="term" value="P:sorbitol catabolic process"/>
    <property type="evidence" value="ECO:0007669"/>
    <property type="project" value="TreeGrafter"/>
</dbReference>
<dbReference type="AlphaFoldDB" id="A0A382DE68"/>
<keyword evidence="3" id="KW-0479">Metal-binding</keyword>
<dbReference type="GO" id="GO:0003939">
    <property type="term" value="F:L-iditol 2-dehydrogenase (NAD+) activity"/>
    <property type="evidence" value="ECO:0007669"/>
    <property type="project" value="TreeGrafter"/>
</dbReference>
<dbReference type="GO" id="GO:0008270">
    <property type="term" value="F:zinc ion binding"/>
    <property type="evidence" value="ECO:0007669"/>
    <property type="project" value="InterPro"/>
</dbReference>
<keyword evidence="5" id="KW-0560">Oxidoreductase</keyword>
<dbReference type="PANTHER" id="PTHR43161:SF9">
    <property type="entry name" value="SORBITOL DEHYDROGENASE"/>
    <property type="match status" value="1"/>
</dbReference>
<evidence type="ECO:0000256" key="5">
    <source>
        <dbReference type="ARBA" id="ARBA00023002"/>
    </source>
</evidence>
<dbReference type="Gene3D" id="3.90.180.10">
    <property type="entry name" value="Medium-chain alcohol dehydrogenases, catalytic domain"/>
    <property type="match status" value="1"/>
</dbReference>
<feature type="non-terminal residue" evidence="7">
    <location>
        <position position="84"/>
    </location>
</feature>
<keyword evidence="4" id="KW-0862">Zinc</keyword>
<dbReference type="EMBL" id="UINC01038786">
    <property type="protein sequence ID" value="SVB36284.1"/>
    <property type="molecule type" value="Genomic_DNA"/>
</dbReference>
<dbReference type="InterPro" id="IPR011032">
    <property type="entry name" value="GroES-like_sf"/>
</dbReference>
<name>A0A382DE68_9ZZZZ</name>
<organism evidence="7">
    <name type="scientific">marine metagenome</name>
    <dbReference type="NCBI Taxonomy" id="408172"/>
    <lineage>
        <taxon>unclassified sequences</taxon>
        <taxon>metagenomes</taxon>
        <taxon>ecological metagenomes</taxon>
    </lineage>
</organism>
<sequence length="84" mass="9211">MQAIVLHGKQDLRFNPNHRTPKPGTGEVLLRMTYSSICQTDIEMWQHGMFNINSGPRILGHEAAGIVEALGEGVKSIQVGTRVA</sequence>
<accession>A0A382DE68</accession>
<gene>
    <name evidence="7" type="ORF">METZ01_LOCUS189138</name>
</gene>